<dbReference type="InterPro" id="IPR011762">
    <property type="entry name" value="COA_CT_N"/>
</dbReference>
<dbReference type="InterPro" id="IPR011763">
    <property type="entry name" value="COA_CT_C"/>
</dbReference>
<proteinExistence type="predicted"/>
<feature type="domain" description="CoA carboxyltransferase N-terminal" evidence="2">
    <location>
        <begin position="36"/>
        <end position="280"/>
    </location>
</feature>
<evidence type="ECO:0000256" key="1">
    <source>
        <dbReference type="SAM" id="MobiDB-lite"/>
    </source>
</evidence>
<evidence type="ECO:0000259" key="2">
    <source>
        <dbReference type="PROSITE" id="PS50980"/>
    </source>
</evidence>
<evidence type="ECO:0008006" key="5">
    <source>
        <dbReference type="Google" id="ProtNLM"/>
    </source>
</evidence>
<feature type="region of interest" description="Disordered" evidence="1">
    <location>
        <begin position="1"/>
        <end position="32"/>
    </location>
</feature>
<organism evidence="4">
    <name type="scientific">marine metagenome</name>
    <dbReference type="NCBI Taxonomy" id="408172"/>
    <lineage>
        <taxon>unclassified sequences</taxon>
        <taxon>metagenomes</taxon>
        <taxon>ecological metagenomes</taxon>
    </lineage>
</organism>
<reference evidence="4" key="1">
    <citation type="submission" date="2018-05" db="EMBL/GenBank/DDBJ databases">
        <authorList>
            <person name="Lanie J.A."/>
            <person name="Ng W.-L."/>
            <person name="Kazmierczak K.M."/>
            <person name="Andrzejewski T.M."/>
            <person name="Davidsen T.M."/>
            <person name="Wayne K.J."/>
            <person name="Tettelin H."/>
            <person name="Glass J.I."/>
            <person name="Rusch D."/>
            <person name="Podicherti R."/>
            <person name="Tsui H.-C.T."/>
            <person name="Winkler M.E."/>
        </authorList>
    </citation>
    <scope>NUCLEOTIDE SEQUENCE</scope>
</reference>
<dbReference type="PROSITE" id="PS50989">
    <property type="entry name" value="COA_CT_CTER"/>
    <property type="match status" value="1"/>
</dbReference>
<gene>
    <name evidence="4" type="ORF">METZ01_LOCUS23893</name>
</gene>
<dbReference type="SUPFAM" id="SSF52096">
    <property type="entry name" value="ClpP/crotonase"/>
    <property type="match status" value="2"/>
</dbReference>
<dbReference type="PANTHER" id="PTHR43842">
    <property type="entry name" value="PROPIONYL-COA CARBOXYLASE BETA CHAIN"/>
    <property type="match status" value="1"/>
</dbReference>
<dbReference type="PANTHER" id="PTHR43842:SF2">
    <property type="entry name" value="PROPIONYL-COA CARBOXYLASE BETA CHAIN, MITOCHONDRIAL"/>
    <property type="match status" value="1"/>
</dbReference>
<dbReference type="Pfam" id="PF01039">
    <property type="entry name" value="Carboxyl_trans"/>
    <property type="match status" value="1"/>
</dbReference>
<feature type="domain" description="CoA carboxyltransferase C-terminal" evidence="3">
    <location>
        <begin position="299"/>
        <end position="547"/>
    </location>
</feature>
<dbReference type="AlphaFoldDB" id="A0A381PYG5"/>
<accession>A0A381PYG5</accession>
<dbReference type="EMBL" id="UINC01001108">
    <property type="protein sequence ID" value="SUZ71039.1"/>
    <property type="molecule type" value="Genomic_DNA"/>
</dbReference>
<evidence type="ECO:0000313" key="4">
    <source>
        <dbReference type="EMBL" id="SUZ71039.1"/>
    </source>
</evidence>
<dbReference type="InterPro" id="IPR051047">
    <property type="entry name" value="AccD/PCCB"/>
</dbReference>
<dbReference type="InterPro" id="IPR034733">
    <property type="entry name" value="AcCoA_carboxyl_beta"/>
</dbReference>
<sequence>MSNFTGVLPVGELSLENPFSPENAEEDSVKDSPEQLYDQMLARGEELLKKPLHGGGESRVRAQHSKGRMTVWERIKVLTSSEPHITFQNWGSELDGDGIVTGILNIDGRDVAVYGHDFTVRAGSIDSTNGSKIARQILMAGEHGIPLIGMNDSAGAYVPAGVGGLDGYSEAFAAMRKISGVVPSIMMMFGYNAGGGAYLPRQGSFVIQSEDTFFGLTGPDVVREALGENISADDLGGPKVHSKSGVVDLIAPDELGALRSTLRLLQYLPDNNHSAPPALSSSSSLDNYVEEEAILLHKTFTNPVTGFNTPFDMRLFLQQLVDYGDYFEIQQVRAKQLTTAFGRMGGNVVGFIANNSAYASGNIDTEASRKGAKFIRFCNLYNIPVIFLEDVSGYAPGSEQERMGVVQAGRELLDAIVDLRVPRLTLIVRNAFGGAYCAWNSYHVGGDFVFALPSARIAVMGPAGRQFVYKDEFREILQNYQQELDSGTEEPKAAVDRDEAMAKLTARYERELLNPEEALRLGSVSRIVMPGHSRKVLGNTLCYLLRHYQPSAMDGPQRE</sequence>
<evidence type="ECO:0000259" key="3">
    <source>
        <dbReference type="PROSITE" id="PS50989"/>
    </source>
</evidence>
<dbReference type="Gene3D" id="3.90.226.10">
    <property type="entry name" value="2-enoyl-CoA Hydratase, Chain A, domain 1"/>
    <property type="match status" value="2"/>
</dbReference>
<protein>
    <recommendedName>
        <fullName evidence="5">CoA carboxyltransferase C-terminal domain-containing protein</fullName>
    </recommendedName>
</protein>
<dbReference type="PROSITE" id="PS50980">
    <property type="entry name" value="COA_CT_NTER"/>
    <property type="match status" value="1"/>
</dbReference>
<dbReference type="GO" id="GO:0004658">
    <property type="term" value="F:propionyl-CoA carboxylase activity"/>
    <property type="evidence" value="ECO:0007669"/>
    <property type="project" value="TreeGrafter"/>
</dbReference>
<name>A0A381PYG5_9ZZZZ</name>
<dbReference type="InterPro" id="IPR029045">
    <property type="entry name" value="ClpP/crotonase-like_dom_sf"/>
</dbReference>